<sequence length="31" mass="3553">MFIGISGVFQVPILILILFIISVYIKMKENI</sequence>
<feature type="transmembrane region" description="Helical" evidence="1">
    <location>
        <begin position="6"/>
        <end position="25"/>
    </location>
</feature>
<keyword evidence="1" id="KW-0472">Membrane</keyword>
<reference evidence="2" key="1">
    <citation type="journal article" date="2021" name="Proc. Natl. Acad. Sci. U.S.A.">
        <title>A Catalog of Tens of Thousands of Viruses from Human Metagenomes Reveals Hidden Associations with Chronic Diseases.</title>
        <authorList>
            <person name="Tisza M.J."/>
            <person name="Buck C.B."/>
        </authorList>
    </citation>
    <scope>NUCLEOTIDE SEQUENCE</scope>
    <source>
        <strain evidence="2">CtfrT39</strain>
    </source>
</reference>
<dbReference type="EMBL" id="BK016120">
    <property type="protein sequence ID" value="DAF96695.1"/>
    <property type="molecule type" value="Genomic_DNA"/>
</dbReference>
<protein>
    <submittedName>
        <fullName evidence="2">Uncharacterized protein</fullName>
    </submittedName>
</protein>
<name>A0A8S5UQE6_9CAUD</name>
<evidence type="ECO:0000256" key="1">
    <source>
        <dbReference type="SAM" id="Phobius"/>
    </source>
</evidence>
<keyword evidence="1" id="KW-0812">Transmembrane</keyword>
<keyword evidence="1" id="KW-1133">Transmembrane helix</keyword>
<organism evidence="2">
    <name type="scientific">Siphoviridae sp. ctfrT39</name>
    <dbReference type="NCBI Taxonomy" id="2825598"/>
    <lineage>
        <taxon>Viruses</taxon>
        <taxon>Duplodnaviria</taxon>
        <taxon>Heunggongvirae</taxon>
        <taxon>Uroviricota</taxon>
        <taxon>Caudoviricetes</taxon>
    </lineage>
</organism>
<accession>A0A8S5UQE6</accession>
<proteinExistence type="predicted"/>
<evidence type="ECO:0000313" key="2">
    <source>
        <dbReference type="EMBL" id="DAF96695.1"/>
    </source>
</evidence>